<dbReference type="InterPro" id="IPR000648">
    <property type="entry name" value="Oxysterol-bd"/>
</dbReference>
<dbReference type="InterPro" id="IPR037239">
    <property type="entry name" value="OSBP_sf"/>
</dbReference>
<dbReference type="InterPro" id="IPR018494">
    <property type="entry name" value="Oxysterol-bd_CS"/>
</dbReference>
<keyword evidence="2" id="KW-0597">Phosphoprotein</keyword>
<dbReference type="Pfam" id="PF01237">
    <property type="entry name" value="Oxysterol_BP"/>
    <property type="match status" value="1"/>
</dbReference>
<dbReference type="SUPFAM" id="SSF144000">
    <property type="entry name" value="Oxysterol-binding protein-like"/>
    <property type="match status" value="1"/>
</dbReference>
<dbReference type="GO" id="GO:0005829">
    <property type="term" value="C:cytosol"/>
    <property type="evidence" value="ECO:0007669"/>
    <property type="project" value="TreeGrafter"/>
</dbReference>
<keyword evidence="5" id="KW-1185">Reference proteome</keyword>
<reference evidence="4" key="1">
    <citation type="submission" date="2019-06" db="EMBL/GenBank/DDBJ databases">
        <authorList>
            <person name="Zheng W."/>
        </authorList>
    </citation>
    <scope>NUCLEOTIDE SEQUENCE</scope>
    <source>
        <strain evidence="4">QDHG01</strain>
    </source>
</reference>
<dbReference type="PANTHER" id="PTHR10972">
    <property type="entry name" value="OXYSTEROL-BINDING PROTEIN-RELATED"/>
    <property type="match status" value="1"/>
</dbReference>
<comment type="similarity">
    <text evidence="1 3">Belongs to the OSBP family.</text>
</comment>
<dbReference type="Gene3D" id="2.40.160.120">
    <property type="match status" value="1"/>
</dbReference>
<dbReference type="GO" id="GO:0016020">
    <property type="term" value="C:membrane"/>
    <property type="evidence" value="ECO:0007669"/>
    <property type="project" value="TreeGrafter"/>
</dbReference>
<evidence type="ECO:0000256" key="1">
    <source>
        <dbReference type="ARBA" id="ARBA00008842"/>
    </source>
</evidence>
<dbReference type="PANTHER" id="PTHR10972:SF205">
    <property type="entry name" value="OXYSTEROL-BINDING PROTEIN 1"/>
    <property type="match status" value="1"/>
</dbReference>
<name>A0A8J8SWG1_HALGN</name>
<evidence type="ECO:0000313" key="5">
    <source>
        <dbReference type="Proteomes" id="UP000785679"/>
    </source>
</evidence>
<gene>
    <name evidence="4" type="ORF">FGO68_gene10032</name>
</gene>
<evidence type="ECO:0000313" key="4">
    <source>
        <dbReference type="EMBL" id="TNV73367.1"/>
    </source>
</evidence>
<organism evidence="4 5">
    <name type="scientific">Halteria grandinella</name>
    <dbReference type="NCBI Taxonomy" id="5974"/>
    <lineage>
        <taxon>Eukaryota</taxon>
        <taxon>Sar</taxon>
        <taxon>Alveolata</taxon>
        <taxon>Ciliophora</taxon>
        <taxon>Intramacronucleata</taxon>
        <taxon>Spirotrichea</taxon>
        <taxon>Stichotrichia</taxon>
        <taxon>Sporadotrichida</taxon>
        <taxon>Halteriidae</taxon>
        <taxon>Halteria</taxon>
    </lineage>
</organism>
<evidence type="ECO:0008006" key="6">
    <source>
        <dbReference type="Google" id="ProtNLM"/>
    </source>
</evidence>
<dbReference type="GO" id="GO:0032934">
    <property type="term" value="F:sterol binding"/>
    <property type="evidence" value="ECO:0007669"/>
    <property type="project" value="TreeGrafter"/>
</dbReference>
<evidence type="ECO:0000256" key="2">
    <source>
        <dbReference type="ARBA" id="ARBA00022553"/>
    </source>
</evidence>
<dbReference type="AlphaFoldDB" id="A0A8J8SWG1"/>
<evidence type="ECO:0000256" key="3">
    <source>
        <dbReference type="RuleBase" id="RU003844"/>
    </source>
</evidence>
<proteinExistence type="inferred from homology"/>
<comment type="caution">
    <text evidence="4">The sequence shown here is derived from an EMBL/GenBank/DDBJ whole genome shotgun (WGS) entry which is preliminary data.</text>
</comment>
<dbReference type="Gene3D" id="3.30.70.3490">
    <property type="match status" value="1"/>
</dbReference>
<protein>
    <recommendedName>
        <fullName evidence="6">Oxysterol-binding protein</fullName>
    </recommendedName>
</protein>
<dbReference type="EMBL" id="RRYP01019092">
    <property type="protein sequence ID" value="TNV73367.1"/>
    <property type="molecule type" value="Genomic_DNA"/>
</dbReference>
<dbReference type="Proteomes" id="UP000785679">
    <property type="component" value="Unassembled WGS sequence"/>
</dbReference>
<dbReference type="OrthoDB" id="14833at2759"/>
<dbReference type="PROSITE" id="PS01013">
    <property type="entry name" value="OSBP"/>
    <property type="match status" value="1"/>
</dbReference>
<sequence length="450" mass="52624">MSVRRQTIQLAGGEQIFFDPVPGYDALTPQTSLNPWDFTPRDRLPFFKDPKVKISIWTVLKDSIGKDLSKITMPVYFNQPLSLLQQMGCPTEHTSLLDMAIKEKHPIKRMAFVGAYLSIQHTHVEKFPSKPFNPLLGETFEFQRPGQYKFLAEQVSHHPPITAYVIIGESGYVREMNFKSKMKFSKGNLTLTNTFREYIELKPYGERFSLDQPNLSVHNLIIGSPYLDAGGKGYLRNLACPDRQYVEIEFFKRGWSSSNNYRFAGQVFSAPGQVDYKIEGRWNESCTIIDCKTGEKELVWTKIPYPEEWEFMYGMTYHQLQFNYLPDKLAPALPPTDTRFRPDQRALENGDFKTAETEKHRLEEKQRAVRKYNEKNGIEPKPYYFTEWDNPDDTTQKYYKYNGTYFERDSKERRWDKLPDLYSEKLPAEVEEFVQANAKEVEKTDKKAKK</sequence>
<accession>A0A8J8SWG1</accession>